<dbReference type="Proteomes" id="UP000054870">
    <property type="component" value="Unassembled WGS sequence"/>
</dbReference>
<dbReference type="EMBL" id="FCOF02000024">
    <property type="protein sequence ID" value="SAK77889.1"/>
    <property type="molecule type" value="Genomic_DNA"/>
</dbReference>
<evidence type="ECO:0000259" key="5">
    <source>
        <dbReference type="Pfam" id="PF02910"/>
    </source>
</evidence>
<dbReference type="GO" id="GO:0050660">
    <property type="term" value="F:flavin adenine dinucleotide binding"/>
    <property type="evidence" value="ECO:0007669"/>
    <property type="project" value="TreeGrafter"/>
</dbReference>
<comment type="caution">
    <text evidence="6">The sequence shown here is derived from an EMBL/GenBank/DDBJ whole genome shotgun (WGS) entry which is preliminary data.</text>
</comment>
<keyword evidence="3" id="KW-0560">Oxidoreductase</keyword>
<proteinExistence type="predicted"/>
<dbReference type="AlphaFoldDB" id="A0A158C6E1"/>
<feature type="domain" description="FAD-dependent oxidoreductase 2 FAD-binding" evidence="4">
    <location>
        <begin position="13"/>
        <end position="410"/>
    </location>
</feature>
<dbReference type="InterPro" id="IPR037099">
    <property type="entry name" value="Fum_R/Succ_DH_flav-like_C_sf"/>
</dbReference>
<name>A0A158C6E1_9BURK</name>
<dbReference type="Gene3D" id="3.90.700.10">
    <property type="entry name" value="Succinate dehydrogenase/fumarate reductase flavoprotein, catalytic domain"/>
    <property type="match status" value="1"/>
</dbReference>
<reference evidence="6" key="1">
    <citation type="submission" date="2016-01" db="EMBL/GenBank/DDBJ databases">
        <authorList>
            <person name="Peeters C."/>
        </authorList>
    </citation>
    <scope>NUCLEOTIDE SEQUENCE [LARGE SCALE GENOMIC DNA]</scope>
    <source>
        <strain evidence="6">LMG 29318</strain>
    </source>
</reference>
<keyword evidence="2" id="KW-0285">Flavoprotein</keyword>
<dbReference type="SUPFAM" id="SSF46977">
    <property type="entry name" value="Succinate dehydrogenase/fumarate reductase flavoprotein C-terminal domain"/>
    <property type="match status" value="1"/>
</dbReference>
<dbReference type="PIRSF" id="PIRSF000171">
    <property type="entry name" value="SDHA_APRA_LASPO"/>
    <property type="match status" value="1"/>
</dbReference>
<evidence type="ECO:0000313" key="7">
    <source>
        <dbReference type="Proteomes" id="UP000054870"/>
    </source>
</evidence>
<dbReference type="PANTHER" id="PTHR11632">
    <property type="entry name" value="SUCCINATE DEHYDROGENASE 2 FLAVOPROTEIN SUBUNIT"/>
    <property type="match status" value="1"/>
</dbReference>
<organism evidence="6 7">
    <name type="scientific">Caballeronia catudaia</name>
    <dbReference type="NCBI Taxonomy" id="1777136"/>
    <lineage>
        <taxon>Bacteria</taxon>
        <taxon>Pseudomonadati</taxon>
        <taxon>Pseudomonadota</taxon>
        <taxon>Betaproteobacteria</taxon>
        <taxon>Burkholderiales</taxon>
        <taxon>Burkholderiaceae</taxon>
        <taxon>Caballeronia</taxon>
    </lineage>
</organism>
<dbReference type="Gene3D" id="1.20.58.100">
    <property type="entry name" value="Fumarate reductase/succinate dehydrogenase flavoprotein-like, C-terminal domain"/>
    <property type="match status" value="1"/>
</dbReference>
<evidence type="ECO:0000256" key="2">
    <source>
        <dbReference type="ARBA" id="ARBA00022630"/>
    </source>
</evidence>
<dbReference type="InterPro" id="IPR027477">
    <property type="entry name" value="Succ_DH/fumarate_Rdtase_cat_sf"/>
</dbReference>
<dbReference type="GO" id="GO:0005886">
    <property type="term" value="C:plasma membrane"/>
    <property type="evidence" value="ECO:0007669"/>
    <property type="project" value="TreeGrafter"/>
</dbReference>
<dbReference type="InterPro" id="IPR036188">
    <property type="entry name" value="FAD/NAD-bd_sf"/>
</dbReference>
<dbReference type="GO" id="GO:0009061">
    <property type="term" value="P:anaerobic respiration"/>
    <property type="evidence" value="ECO:0007669"/>
    <property type="project" value="TreeGrafter"/>
</dbReference>
<feature type="domain" description="Fumarate reductase/succinate dehydrogenase flavoprotein-like C-terminal" evidence="5">
    <location>
        <begin position="466"/>
        <end position="551"/>
    </location>
</feature>
<dbReference type="GO" id="GO:0009055">
    <property type="term" value="F:electron transfer activity"/>
    <property type="evidence" value="ECO:0007669"/>
    <property type="project" value="TreeGrafter"/>
</dbReference>
<dbReference type="RefSeq" id="WP_087086761.1">
    <property type="nucleotide sequence ID" value="NZ_FCOF02000024.1"/>
</dbReference>
<dbReference type="Pfam" id="PF02910">
    <property type="entry name" value="Succ_DH_flav_C"/>
    <property type="match status" value="1"/>
</dbReference>
<dbReference type="SUPFAM" id="SSF51905">
    <property type="entry name" value="FAD/NAD(P)-binding domain"/>
    <property type="match status" value="1"/>
</dbReference>
<dbReference type="GO" id="GO:0000104">
    <property type="term" value="F:succinate dehydrogenase activity"/>
    <property type="evidence" value="ECO:0007669"/>
    <property type="project" value="TreeGrafter"/>
</dbReference>
<dbReference type="InterPro" id="IPR030664">
    <property type="entry name" value="SdhA/FrdA/AprA"/>
</dbReference>
<protein>
    <submittedName>
        <fullName evidence="6">L-aspartate oxidase</fullName>
    </submittedName>
</protein>
<dbReference type="PANTHER" id="PTHR11632:SF51">
    <property type="entry name" value="SUCCINATE DEHYDROGENASE [UBIQUINONE] FLAVOPROTEIN SUBUNIT, MITOCHONDRIAL"/>
    <property type="match status" value="1"/>
</dbReference>
<dbReference type="InterPro" id="IPR003953">
    <property type="entry name" value="FAD-dep_OxRdtase_2_FAD-bd"/>
</dbReference>
<evidence type="ECO:0000256" key="3">
    <source>
        <dbReference type="ARBA" id="ARBA00023002"/>
    </source>
</evidence>
<evidence type="ECO:0000259" key="4">
    <source>
        <dbReference type="Pfam" id="PF00890"/>
    </source>
</evidence>
<evidence type="ECO:0000313" key="6">
    <source>
        <dbReference type="EMBL" id="SAK77889.1"/>
    </source>
</evidence>
<evidence type="ECO:0000256" key="1">
    <source>
        <dbReference type="ARBA" id="ARBA00001974"/>
    </source>
</evidence>
<dbReference type="OrthoDB" id="9806724at2"/>
<dbReference type="Pfam" id="PF00890">
    <property type="entry name" value="FAD_binding_2"/>
    <property type="match status" value="1"/>
</dbReference>
<accession>A0A158C6E1</accession>
<dbReference type="PRINTS" id="PR00368">
    <property type="entry name" value="FADPNR"/>
</dbReference>
<sequence>MNQLEEPQTRSTDVLVVGGGGAALRAALEAEANGASVLVTIKGEFRKSGATFHSVAEVGAFNVPDNAGRNGDSPEIFINDILRAAQGMADPALARILANEAEDAMKYLENFGVKFEKDANSYLVFKACFSSVPRSHVIPEHFKPIVKALGQEATRRRIQVLDRTIIVDLIVRDGQCVGVLALDSEGRPLVIEAKSTILTTGGASQIFAKNLYPSDITGDGYAMAFRAGARLANLEFMQAGVSTLKPFINLFGNYLWDAHPRLTDRNGKPFLRDYLPDGLSEGEVIGEKAKHFPFSASDVSRYVEIAIQTAINEGRGTEEGGVFMDFAETNFDAILANKESSITKMWPMTYQWYKERNVDLFKDKFQVTCSAHAVNGGILIDADGKSSLKGLFAAGEVAAGPHGADRLGGNMAVTCQVFGRRAGAAAAVQSQRVTSSRLNDLTGEVQKLQERLARQGLMSESIPSLHAELQAAANRHLLIVRTGDGLQSLIDTCTSLSERLRHAALESPADQVAAIELENMLLVTHLMARAALERRESRGGHFRQDFPTRDSSFDTSIILDKQAESQLLHMTLQEASARS</sequence>
<gene>
    <name evidence="6" type="ORF">AWB75_04589</name>
</gene>
<dbReference type="Gene3D" id="3.50.50.60">
    <property type="entry name" value="FAD/NAD(P)-binding domain"/>
    <property type="match status" value="1"/>
</dbReference>
<comment type="cofactor">
    <cofactor evidence="1">
        <name>FAD</name>
        <dbReference type="ChEBI" id="CHEBI:57692"/>
    </cofactor>
</comment>
<keyword evidence="7" id="KW-1185">Reference proteome</keyword>
<dbReference type="InterPro" id="IPR015939">
    <property type="entry name" value="Fum_Rdtase/Succ_DH_flav-like_C"/>
</dbReference>